<dbReference type="NCBIfam" id="NF004790">
    <property type="entry name" value="PRK06136.1"/>
    <property type="match status" value="1"/>
</dbReference>
<feature type="binding site" evidence="15">
    <location>
        <begin position="28"/>
        <end position="29"/>
    </location>
    <ligand>
        <name>NAD(+)</name>
        <dbReference type="ChEBI" id="CHEBI:57540"/>
    </ligand>
</feature>
<evidence type="ECO:0000259" key="18">
    <source>
        <dbReference type="Pfam" id="PF00590"/>
    </source>
</evidence>
<comment type="similarity">
    <text evidence="15">In the N-terminal section; belongs to the precorrin-2 dehydrogenase / sirohydrochlorin ferrochelatase family.</text>
</comment>
<dbReference type="HAMAP" id="MF_01646">
    <property type="entry name" value="Siroheme_synth"/>
    <property type="match status" value="1"/>
</dbReference>
<feature type="domain" description="Sirohaem synthase dimerisation" evidence="19">
    <location>
        <begin position="156"/>
        <end position="212"/>
    </location>
</feature>
<evidence type="ECO:0000256" key="7">
    <source>
        <dbReference type="ARBA" id="ARBA00023002"/>
    </source>
</evidence>
<dbReference type="PANTHER" id="PTHR45790:SF1">
    <property type="entry name" value="SIROHEME SYNTHASE"/>
    <property type="match status" value="1"/>
</dbReference>
<evidence type="ECO:0000256" key="1">
    <source>
        <dbReference type="ARBA" id="ARBA00005010"/>
    </source>
</evidence>
<evidence type="ECO:0000256" key="6">
    <source>
        <dbReference type="ARBA" id="ARBA00022691"/>
    </source>
</evidence>
<feature type="region of interest" description="Precorrin-2 dehydrogenase / sirohydrochlorin ferrochelatase" evidence="15">
    <location>
        <begin position="1"/>
        <end position="208"/>
    </location>
</feature>
<evidence type="ECO:0000256" key="3">
    <source>
        <dbReference type="ARBA" id="ARBA00022573"/>
    </source>
</evidence>
<dbReference type="EC" id="2.1.1.107" evidence="15"/>
<feature type="binding site" evidence="15">
    <location>
        <begin position="334"/>
        <end position="335"/>
    </location>
    <ligand>
        <name>S-adenosyl-L-methionine</name>
        <dbReference type="ChEBI" id="CHEBI:59789"/>
    </ligand>
</feature>
<dbReference type="SUPFAM" id="SSF53790">
    <property type="entry name" value="Tetrapyrrole methylase"/>
    <property type="match status" value="1"/>
</dbReference>
<dbReference type="NCBIfam" id="TIGR01469">
    <property type="entry name" value="cobA_cysG_Cterm"/>
    <property type="match status" value="1"/>
</dbReference>
<dbReference type="GO" id="GO:0004851">
    <property type="term" value="F:uroporphyrin-III C-methyltransferase activity"/>
    <property type="evidence" value="ECO:0007669"/>
    <property type="project" value="UniProtKB-UniRule"/>
</dbReference>
<dbReference type="EMBL" id="FQWZ01000001">
    <property type="protein sequence ID" value="SHG50833.1"/>
    <property type="molecule type" value="Genomic_DNA"/>
</dbReference>
<sequence length="462" mass="49336">MTPTAKWPYFPVFLRLTGRRVLVVGGGEVAARKLRLLGKTEAQLDVVARDLNDELTQAAQAGLIRHLATAFEPAQLDGCTLCIAATDDAALNRQVAAAADARGIAVNVVDDPAPSSFVTPSIVDRFPLIVAIATGGQAPVLGRRLRERIETLLPAAYGRLAAFMGSRREQVQQRLPQAARRGLWEGFLDGPGAEAIFSGNEAAADAQLQALLDGDPRRGEVYLVGAGPGDPDLLTFRALRLMQQCDVVLYDALLPDAILDLVRRDAERIYVGKRRARHTLAQEQINAELVRLAREGKRVLRLKGGDPFVFGRGGEEIQELAAAGIPFQVVPGISAANGCAAYAGIPLTHRDHAQACIFVTGHQRADGTLALHWDALARPGQTVVIYMGLATLPHLCAQLIEHGLSPDWPAAVIEQGTSPQQRVIVGTLASLPSAVVDAAVGGPSLVIVGSVVTLRDQLRWRG</sequence>
<reference evidence="20 21" key="1">
    <citation type="submission" date="2016-11" db="EMBL/GenBank/DDBJ databases">
        <authorList>
            <person name="Jaros S."/>
            <person name="Januszkiewicz K."/>
            <person name="Wedrychowicz H."/>
        </authorList>
    </citation>
    <scope>NUCLEOTIDE SEQUENCE [LARGE SCALE GENOMIC DNA]</scope>
    <source>
        <strain evidence="20 21">CGMCC 1.7049</strain>
    </source>
</reference>
<dbReference type="Proteomes" id="UP000199758">
    <property type="component" value="Unassembled WGS sequence"/>
</dbReference>
<dbReference type="RefSeq" id="WP_072893416.1">
    <property type="nucleotide sequence ID" value="NZ_FQWZ01000001.1"/>
</dbReference>
<dbReference type="SUPFAM" id="SSF75615">
    <property type="entry name" value="Siroheme synthase middle domains-like"/>
    <property type="match status" value="1"/>
</dbReference>
<dbReference type="CDD" id="cd11642">
    <property type="entry name" value="SUMT"/>
    <property type="match status" value="1"/>
</dbReference>
<evidence type="ECO:0000256" key="2">
    <source>
        <dbReference type="ARBA" id="ARBA00005879"/>
    </source>
</evidence>
<organism evidence="20 21">
    <name type="scientific">Hydrocarboniphaga daqingensis</name>
    <dbReference type="NCBI Taxonomy" id="490188"/>
    <lineage>
        <taxon>Bacteria</taxon>
        <taxon>Pseudomonadati</taxon>
        <taxon>Pseudomonadota</taxon>
        <taxon>Gammaproteobacteria</taxon>
        <taxon>Nevskiales</taxon>
        <taxon>Nevskiaceae</taxon>
        <taxon>Hydrocarboniphaga</taxon>
    </lineage>
</organism>
<dbReference type="FunFam" id="3.30.950.10:FF:000001">
    <property type="entry name" value="Siroheme synthase"/>
    <property type="match status" value="1"/>
</dbReference>
<comment type="caution">
    <text evidence="15">Lacks conserved residue(s) required for the propagation of feature annotation.</text>
</comment>
<dbReference type="InterPro" id="IPR014776">
    <property type="entry name" value="4pyrrole_Mease_sub2"/>
</dbReference>
<protein>
    <recommendedName>
        <fullName evidence="15">Siroheme synthase</fullName>
    </recommendedName>
    <domain>
        <recommendedName>
            <fullName evidence="15">Uroporphyrinogen-III C-methyltransferase</fullName>
            <shortName evidence="15">Urogen III methylase</shortName>
            <ecNumber evidence="15">2.1.1.107</ecNumber>
        </recommendedName>
        <alternativeName>
            <fullName evidence="15">SUMT</fullName>
        </alternativeName>
        <alternativeName>
            <fullName evidence="15">Uroporphyrinogen III methylase</fullName>
            <shortName evidence="15">UROM</shortName>
        </alternativeName>
    </domain>
    <domain>
        <recommendedName>
            <fullName evidence="15">Precorrin-2 dehydrogenase</fullName>
            <ecNumber evidence="15">1.3.1.76</ecNumber>
        </recommendedName>
    </domain>
    <domain>
        <recommendedName>
            <fullName evidence="15">Sirohydrochlorin ferrochelatase</fullName>
            <ecNumber evidence="15">4.99.1.4</ecNumber>
        </recommendedName>
    </domain>
</protein>
<evidence type="ECO:0000256" key="15">
    <source>
        <dbReference type="HAMAP-Rule" id="MF_01646"/>
    </source>
</evidence>
<dbReference type="PROSITE" id="PS00840">
    <property type="entry name" value="SUMT_2"/>
    <property type="match status" value="1"/>
</dbReference>
<keyword evidence="7 15" id="KW-0560">Oxidoreductase</keyword>
<evidence type="ECO:0000256" key="5">
    <source>
        <dbReference type="ARBA" id="ARBA00022679"/>
    </source>
</evidence>
<dbReference type="AlphaFoldDB" id="A0A1M5KF72"/>
<dbReference type="GO" id="GO:0043115">
    <property type="term" value="F:precorrin-2 dehydrogenase activity"/>
    <property type="evidence" value="ECO:0007669"/>
    <property type="project" value="UniProtKB-UniRule"/>
</dbReference>
<comment type="catalytic activity">
    <reaction evidence="13 15">
        <text>precorrin-2 + NAD(+) = sirohydrochlorin + NADH + 2 H(+)</text>
        <dbReference type="Rhea" id="RHEA:15613"/>
        <dbReference type="ChEBI" id="CHEBI:15378"/>
        <dbReference type="ChEBI" id="CHEBI:57540"/>
        <dbReference type="ChEBI" id="CHEBI:57945"/>
        <dbReference type="ChEBI" id="CHEBI:58351"/>
        <dbReference type="ChEBI" id="CHEBI:58827"/>
        <dbReference type="EC" id="1.3.1.76"/>
    </reaction>
</comment>
<evidence type="ECO:0000256" key="12">
    <source>
        <dbReference type="ARBA" id="ARBA00025705"/>
    </source>
</evidence>
<comment type="similarity">
    <text evidence="15">In the C-terminal section; belongs to the precorrin methyltransferase family.</text>
</comment>
<keyword evidence="21" id="KW-1185">Reference proteome</keyword>
<evidence type="ECO:0000256" key="11">
    <source>
        <dbReference type="ARBA" id="ARBA00023268"/>
    </source>
</evidence>
<dbReference type="Gene3D" id="3.30.160.110">
    <property type="entry name" value="Siroheme synthase, domain 2"/>
    <property type="match status" value="1"/>
</dbReference>
<evidence type="ECO:0000256" key="10">
    <source>
        <dbReference type="ARBA" id="ARBA00023244"/>
    </source>
</evidence>
<keyword evidence="5 15" id="KW-0808">Transferase</keyword>
<feature type="active site" description="Proton donor" evidence="15 16">
    <location>
        <position position="273"/>
    </location>
</feature>
<evidence type="ECO:0000256" key="14">
    <source>
        <dbReference type="ARBA" id="ARBA00060548"/>
    </source>
</evidence>
<dbReference type="InterPro" id="IPR000878">
    <property type="entry name" value="4pyrrol_Mease"/>
</dbReference>
<dbReference type="GO" id="GO:0032259">
    <property type="term" value="P:methylation"/>
    <property type="evidence" value="ECO:0007669"/>
    <property type="project" value="UniProtKB-KW"/>
</dbReference>
<evidence type="ECO:0000313" key="21">
    <source>
        <dbReference type="Proteomes" id="UP000199758"/>
    </source>
</evidence>
<feature type="binding site" evidence="15">
    <location>
        <position position="416"/>
    </location>
    <ligand>
        <name>S-adenosyl-L-methionine</name>
        <dbReference type="ChEBI" id="CHEBI:59789"/>
    </ligand>
</feature>
<comment type="pathway">
    <text evidence="1 15">Porphyrin-containing compound metabolism; siroheme biosynthesis; sirohydrochlorin from precorrin-2: step 1/1.</text>
</comment>
<keyword evidence="6 15" id="KW-0949">S-adenosyl-L-methionine</keyword>
<keyword evidence="11 15" id="KW-0511">Multifunctional enzyme</keyword>
<keyword evidence="8 15" id="KW-0520">NAD</keyword>
<gene>
    <name evidence="15" type="primary">cysG</name>
    <name evidence="20" type="ORF">SAMN04488068_0498</name>
</gene>
<dbReference type="OrthoDB" id="9815856at2"/>
<evidence type="ECO:0000256" key="4">
    <source>
        <dbReference type="ARBA" id="ARBA00022603"/>
    </source>
</evidence>
<dbReference type="InterPro" id="IPR036291">
    <property type="entry name" value="NAD(P)-bd_dom_sf"/>
</dbReference>
<dbReference type="InterPro" id="IPR006367">
    <property type="entry name" value="Sirohaem_synthase_N"/>
</dbReference>
<dbReference type="GO" id="GO:0019354">
    <property type="term" value="P:siroheme biosynthetic process"/>
    <property type="evidence" value="ECO:0007669"/>
    <property type="project" value="UniProtKB-UniRule"/>
</dbReference>
<dbReference type="SUPFAM" id="SSF51735">
    <property type="entry name" value="NAD(P)-binding Rossmann-fold domains"/>
    <property type="match status" value="1"/>
</dbReference>
<comment type="function">
    <text evidence="15">Multifunctional enzyme that catalyzes the SAM-dependent methylations of uroporphyrinogen III at position C-2 and C-7 to form precorrin-2 via precorrin-1. Then it catalyzes the NAD-dependent ring dehydrogenation of precorrin-2 to yield sirohydrochlorin. Finally, it catalyzes the ferrochelation of sirohydrochlorin to yield siroheme.</text>
</comment>
<proteinExistence type="inferred from homology"/>
<evidence type="ECO:0000259" key="19">
    <source>
        <dbReference type="Pfam" id="PF10414"/>
    </source>
</evidence>
<evidence type="ECO:0000313" key="20">
    <source>
        <dbReference type="EMBL" id="SHG50833.1"/>
    </source>
</evidence>
<comment type="pathway">
    <text evidence="15">Porphyrin-containing compound metabolism; siroheme biosynthesis; siroheme from sirohydrochlorin: step 1/1.</text>
</comment>
<dbReference type="Pfam" id="PF00590">
    <property type="entry name" value="TP_methylase"/>
    <property type="match status" value="1"/>
</dbReference>
<evidence type="ECO:0000256" key="8">
    <source>
        <dbReference type="ARBA" id="ARBA00023027"/>
    </source>
</evidence>
<dbReference type="PIRSF" id="PIRSF036426">
    <property type="entry name" value="Sirohaem_synth"/>
    <property type="match status" value="1"/>
</dbReference>
<dbReference type="Pfam" id="PF10414">
    <property type="entry name" value="CysG_dimeriser"/>
    <property type="match status" value="1"/>
</dbReference>
<dbReference type="EC" id="4.99.1.4" evidence="15"/>
<feature type="binding site" evidence="15">
    <location>
        <begin position="49"/>
        <end position="50"/>
    </location>
    <ligand>
        <name>NAD(+)</name>
        <dbReference type="ChEBI" id="CHEBI:57540"/>
    </ligand>
</feature>
<dbReference type="Pfam" id="PF13241">
    <property type="entry name" value="NAD_binding_7"/>
    <property type="match status" value="1"/>
</dbReference>
<comment type="catalytic activity">
    <reaction evidence="15">
        <text>siroheme + 2 H(+) = sirohydrochlorin + Fe(2+)</text>
        <dbReference type="Rhea" id="RHEA:24360"/>
        <dbReference type="ChEBI" id="CHEBI:15378"/>
        <dbReference type="ChEBI" id="CHEBI:29033"/>
        <dbReference type="ChEBI" id="CHEBI:58351"/>
        <dbReference type="ChEBI" id="CHEBI:60052"/>
        <dbReference type="EC" id="4.99.1.4"/>
    </reaction>
</comment>
<evidence type="ECO:0000256" key="17">
    <source>
        <dbReference type="RuleBase" id="RU003960"/>
    </source>
</evidence>
<evidence type="ECO:0000256" key="9">
    <source>
        <dbReference type="ARBA" id="ARBA00023239"/>
    </source>
</evidence>
<feature type="region of interest" description="Uroporphyrinogen-III C-methyltransferase" evidence="15">
    <location>
        <begin position="219"/>
        <end position="462"/>
    </location>
</feature>
<comment type="similarity">
    <text evidence="2 17">Belongs to the precorrin methyltransferase family.</text>
</comment>
<dbReference type="EC" id="1.3.1.76" evidence="15"/>
<dbReference type="STRING" id="490188.SAMN04488068_0498"/>
<dbReference type="NCBIfam" id="TIGR01470">
    <property type="entry name" value="cysG_Nterm"/>
    <property type="match status" value="1"/>
</dbReference>
<keyword evidence="3 15" id="KW-0169">Cobalamin biosynthesis</keyword>
<evidence type="ECO:0000256" key="13">
    <source>
        <dbReference type="ARBA" id="ARBA00047561"/>
    </source>
</evidence>
<dbReference type="InterPro" id="IPR050161">
    <property type="entry name" value="Siro_Cobalamin_biosynth"/>
</dbReference>
<dbReference type="InterPro" id="IPR003043">
    <property type="entry name" value="Uropor_MeTrfase_CS"/>
</dbReference>
<keyword evidence="10 15" id="KW-0627">Porphyrin biosynthesis</keyword>
<dbReference type="InterPro" id="IPR014777">
    <property type="entry name" value="4pyrrole_Mease_sub1"/>
</dbReference>
<dbReference type="GO" id="GO:0009236">
    <property type="term" value="P:cobalamin biosynthetic process"/>
    <property type="evidence" value="ECO:0007669"/>
    <property type="project" value="UniProtKB-UniRule"/>
</dbReference>
<dbReference type="UniPathway" id="UPA00262">
    <property type="reaction ID" value="UER00211"/>
</dbReference>
<keyword evidence="4 15" id="KW-0489">Methyltransferase</keyword>
<dbReference type="Gene3D" id="3.40.1010.10">
    <property type="entry name" value="Cobalt-precorrin-4 Transmethylase, Domain 1"/>
    <property type="match status" value="1"/>
</dbReference>
<feature type="binding site" evidence="15">
    <location>
        <position position="387"/>
    </location>
    <ligand>
        <name>S-adenosyl-L-methionine</name>
        <dbReference type="ChEBI" id="CHEBI:59789"/>
    </ligand>
</feature>
<accession>A0A1M5KF72</accession>
<dbReference type="InterPro" id="IPR037115">
    <property type="entry name" value="Sirohaem_synt_dimer_dom_sf"/>
</dbReference>
<feature type="domain" description="Tetrapyrrole methylase" evidence="18">
    <location>
        <begin position="221"/>
        <end position="431"/>
    </location>
</feature>
<dbReference type="InterPro" id="IPR035996">
    <property type="entry name" value="4pyrrol_Methylase_sf"/>
</dbReference>
<keyword evidence="9 15" id="KW-0456">Lyase</keyword>
<evidence type="ECO:0000256" key="16">
    <source>
        <dbReference type="PIRSR" id="PIRSR036426-1"/>
    </source>
</evidence>
<dbReference type="FunFam" id="3.40.1010.10:FF:000001">
    <property type="entry name" value="Siroheme synthase"/>
    <property type="match status" value="1"/>
</dbReference>
<dbReference type="GO" id="GO:0051266">
    <property type="term" value="F:sirohydrochlorin ferrochelatase activity"/>
    <property type="evidence" value="ECO:0007669"/>
    <property type="project" value="UniProtKB-EC"/>
</dbReference>
<comment type="pathway">
    <text evidence="15">Cofactor biosynthesis; adenosylcobalamin biosynthesis; sirohydrochlorin from precorrin-2: step 1/1.</text>
</comment>
<dbReference type="InterPro" id="IPR019478">
    <property type="entry name" value="Sirohaem_synthase_dimer_dom"/>
</dbReference>
<dbReference type="NCBIfam" id="NF007922">
    <property type="entry name" value="PRK10637.1"/>
    <property type="match status" value="1"/>
</dbReference>
<comment type="catalytic activity">
    <reaction evidence="15">
        <text>uroporphyrinogen III + 2 S-adenosyl-L-methionine = precorrin-2 + 2 S-adenosyl-L-homocysteine + H(+)</text>
        <dbReference type="Rhea" id="RHEA:32459"/>
        <dbReference type="ChEBI" id="CHEBI:15378"/>
        <dbReference type="ChEBI" id="CHEBI:57308"/>
        <dbReference type="ChEBI" id="CHEBI:57856"/>
        <dbReference type="ChEBI" id="CHEBI:58827"/>
        <dbReference type="ChEBI" id="CHEBI:59789"/>
        <dbReference type="EC" id="2.1.1.107"/>
    </reaction>
</comment>
<feature type="binding site" evidence="15">
    <location>
        <position position="309"/>
    </location>
    <ligand>
        <name>S-adenosyl-L-methionine</name>
        <dbReference type="ChEBI" id="CHEBI:59789"/>
    </ligand>
</feature>
<name>A0A1M5KF72_9GAMM</name>
<dbReference type="UniPathway" id="UPA00148">
    <property type="reaction ID" value="UER00211"/>
</dbReference>
<dbReference type="InterPro" id="IPR006366">
    <property type="entry name" value="CobA/CysG_C"/>
</dbReference>
<dbReference type="Gene3D" id="1.10.8.210">
    <property type="entry name" value="Sirohaem synthase, dimerisation domain"/>
    <property type="match status" value="1"/>
</dbReference>
<comment type="pathway">
    <text evidence="12 15">Porphyrin-containing compound metabolism; siroheme biosynthesis; precorrin-2 from uroporphyrinogen III: step 1/1.</text>
</comment>
<comment type="pathway">
    <text evidence="14 15">Cofactor biosynthesis; adenosylcobalamin biosynthesis; precorrin-2 from uroporphyrinogen III: step 1/1.</text>
</comment>
<dbReference type="Gene3D" id="3.30.950.10">
    <property type="entry name" value="Methyltransferase, Cobalt-precorrin-4 Transmethylase, Domain 2"/>
    <property type="match status" value="1"/>
</dbReference>
<feature type="binding site" evidence="15">
    <location>
        <position position="228"/>
    </location>
    <ligand>
        <name>S-adenosyl-L-methionine</name>
        <dbReference type="ChEBI" id="CHEBI:59789"/>
    </ligand>
</feature>
<feature type="binding site" evidence="15">
    <location>
        <begin position="304"/>
        <end position="306"/>
    </location>
    <ligand>
        <name>S-adenosyl-L-methionine</name>
        <dbReference type="ChEBI" id="CHEBI:59789"/>
    </ligand>
</feature>
<dbReference type="Gene3D" id="3.40.50.720">
    <property type="entry name" value="NAD(P)-binding Rossmann-like Domain"/>
    <property type="match status" value="1"/>
</dbReference>
<dbReference type="GO" id="GO:0051287">
    <property type="term" value="F:NAD binding"/>
    <property type="evidence" value="ECO:0007669"/>
    <property type="project" value="InterPro"/>
</dbReference>
<feature type="active site" description="Proton acceptor" evidence="15 16">
    <location>
        <position position="251"/>
    </location>
</feature>
<dbReference type="PANTHER" id="PTHR45790">
    <property type="entry name" value="SIROHEME SYNTHASE-RELATED"/>
    <property type="match status" value="1"/>
</dbReference>
<dbReference type="InterPro" id="IPR012409">
    <property type="entry name" value="Sirohaem_synth"/>
</dbReference>